<keyword evidence="2" id="KW-1185">Reference proteome</keyword>
<evidence type="ECO:0000313" key="1">
    <source>
        <dbReference type="EMBL" id="KAJ8119452.1"/>
    </source>
</evidence>
<name>A0ACC2IW62_9PEZI</name>
<comment type="caution">
    <text evidence="1">The sequence shown here is derived from an EMBL/GenBank/DDBJ whole genome shotgun (WGS) entry which is preliminary data.</text>
</comment>
<dbReference type="EMBL" id="JAPUUL010004411">
    <property type="protein sequence ID" value="KAJ8119452.1"/>
    <property type="molecule type" value="Genomic_DNA"/>
</dbReference>
<accession>A0ACC2IW62</accession>
<proteinExistence type="predicted"/>
<reference evidence="1" key="1">
    <citation type="submission" date="2022-12" db="EMBL/GenBank/DDBJ databases">
        <title>Genome Sequence of Lasiodiplodia mahajangana.</title>
        <authorList>
            <person name="Buettner E."/>
        </authorList>
    </citation>
    <scope>NUCLEOTIDE SEQUENCE</scope>
    <source>
        <strain evidence="1">VT137</strain>
    </source>
</reference>
<protein>
    <submittedName>
        <fullName evidence="1">Uncharacterized protein</fullName>
    </submittedName>
</protein>
<evidence type="ECO:0000313" key="2">
    <source>
        <dbReference type="Proteomes" id="UP001153332"/>
    </source>
</evidence>
<sequence>MIRLISDYSLAMKRRVVFCSAGRGCVNSRCAHENRSESDDGILEDPSGREPGVGMAHDSRHITDEFKQGADEDGNGNGEEDVDA</sequence>
<dbReference type="Proteomes" id="UP001153332">
    <property type="component" value="Unassembled WGS sequence"/>
</dbReference>
<organism evidence="1 2">
    <name type="scientific">Lasiodiplodia mahajangana</name>
    <dbReference type="NCBI Taxonomy" id="1108764"/>
    <lineage>
        <taxon>Eukaryota</taxon>
        <taxon>Fungi</taxon>
        <taxon>Dikarya</taxon>
        <taxon>Ascomycota</taxon>
        <taxon>Pezizomycotina</taxon>
        <taxon>Dothideomycetes</taxon>
        <taxon>Dothideomycetes incertae sedis</taxon>
        <taxon>Botryosphaeriales</taxon>
        <taxon>Botryosphaeriaceae</taxon>
        <taxon>Lasiodiplodia</taxon>
    </lineage>
</organism>
<gene>
    <name evidence="1" type="ORF">O1611_g10612</name>
</gene>